<dbReference type="InterPro" id="IPR036271">
    <property type="entry name" value="Tet_transcr_reg_TetR-rel_C_sf"/>
</dbReference>
<dbReference type="EMBL" id="MLIK01000019">
    <property type="protein sequence ID" value="OHU21334.1"/>
    <property type="molecule type" value="Genomic_DNA"/>
</dbReference>
<dbReference type="InterPro" id="IPR009057">
    <property type="entry name" value="Homeodomain-like_sf"/>
</dbReference>
<comment type="caution">
    <text evidence="6">The sequence shown here is derived from an EMBL/GenBank/DDBJ whole genome shotgun (WGS) entry which is preliminary data.</text>
</comment>
<feature type="domain" description="HTH tetR-type" evidence="5">
    <location>
        <begin position="74"/>
        <end position="134"/>
    </location>
</feature>
<dbReference type="Proteomes" id="UP000179616">
    <property type="component" value="Unassembled WGS sequence"/>
</dbReference>
<evidence type="ECO:0000256" key="1">
    <source>
        <dbReference type="ARBA" id="ARBA00023015"/>
    </source>
</evidence>
<organism evidence="6 7">
    <name type="scientific">Mycobacteroides franklinii</name>
    <dbReference type="NCBI Taxonomy" id="948102"/>
    <lineage>
        <taxon>Bacteria</taxon>
        <taxon>Bacillati</taxon>
        <taxon>Actinomycetota</taxon>
        <taxon>Actinomycetes</taxon>
        <taxon>Mycobacteriales</taxon>
        <taxon>Mycobacteriaceae</taxon>
        <taxon>Mycobacteroides</taxon>
    </lineage>
</organism>
<dbReference type="OrthoDB" id="3467435at2"/>
<dbReference type="PANTHER" id="PTHR30055:SF234">
    <property type="entry name" value="HTH-TYPE TRANSCRIPTIONAL REGULATOR BETI"/>
    <property type="match status" value="1"/>
</dbReference>
<feature type="DNA-binding region" description="H-T-H motif" evidence="4">
    <location>
        <begin position="97"/>
        <end position="116"/>
    </location>
</feature>
<keyword evidence="3" id="KW-0804">Transcription</keyword>
<dbReference type="Pfam" id="PF00440">
    <property type="entry name" value="TetR_N"/>
    <property type="match status" value="1"/>
</dbReference>
<keyword evidence="1" id="KW-0805">Transcription regulation</keyword>
<dbReference type="Gene3D" id="1.10.10.60">
    <property type="entry name" value="Homeodomain-like"/>
    <property type="match status" value="1"/>
</dbReference>
<dbReference type="GO" id="GO:0003700">
    <property type="term" value="F:DNA-binding transcription factor activity"/>
    <property type="evidence" value="ECO:0007669"/>
    <property type="project" value="TreeGrafter"/>
</dbReference>
<dbReference type="InterPro" id="IPR001647">
    <property type="entry name" value="HTH_TetR"/>
</dbReference>
<dbReference type="GeneID" id="57167485"/>
<protein>
    <submittedName>
        <fullName evidence="6">TetR family transcriptional regulator</fullName>
    </submittedName>
</protein>
<dbReference type="SUPFAM" id="SSF46689">
    <property type="entry name" value="Homeodomain-like"/>
    <property type="match status" value="1"/>
</dbReference>
<dbReference type="GO" id="GO:0000976">
    <property type="term" value="F:transcription cis-regulatory region binding"/>
    <property type="evidence" value="ECO:0007669"/>
    <property type="project" value="TreeGrafter"/>
</dbReference>
<keyword evidence="2 4" id="KW-0238">DNA-binding</keyword>
<sequence>MTAAKAGIPVSEDLVNAALQAAHTLGKDVADVPLVEVARAAGVSRSTLLRRLGGTRHALDAAVRDSGVDPGGRAPVRERATFAAAELIDERGLAAVTLEAVATAADCSVHSLYAAFGGRDELMRATFDRFGPIVDIEDTVADPSVGTEEKLHRIYQRLAAAFSQKPRVMPAMYAEIISRPSDPSVRALVEHNAPRMLASVGQWLSGEIAAGRIRDLPVTVLTQQLIAPVVMHFAFRPAAEGVLGLEFPDIHEVCKIFAEAFLHGVRVTAPDVASVVS</sequence>
<dbReference type="SUPFAM" id="SSF48498">
    <property type="entry name" value="Tetracyclin repressor-like, C-terminal domain"/>
    <property type="match status" value="1"/>
</dbReference>
<dbReference type="AlphaFoldDB" id="A0A1S1L3B2"/>
<accession>A0A1S1L3B2</accession>
<evidence type="ECO:0000313" key="6">
    <source>
        <dbReference type="EMBL" id="OHU21334.1"/>
    </source>
</evidence>
<dbReference type="PROSITE" id="PS50977">
    <property type="entry name" value="HTH_TETR_2"/>
    <property type="match status" value="1"/>
</dbReference>
<dbReference type="InterPro" id="IPR050109">
    <property type="entry name" value="HTH-type_TetR-like_transc_reg"/>
</dbReference>
<evidence type="ECO:0000256" key="2">
    <source>
        <dbReference type="ARBA" id="ARBA00023125"/>
    </source>
</evidence>
<evidence type="ECO:0000313" key="7">
    <source>
        <dbReference type="Proteomes" id="UP000179616"/>
    </source>
</evidence>
<name>A0A1S1L3B2_9MYCO</name>
<dbReference type="STRING" id="948102.BKG76_11815"/>
<reference evidence="6 7" key="1">
    <citation type="submission" date="2016-10" db="EMBL/GenBank/DDBJ databases">
        <title>Evaluation of Human, Veterinary and Environmental Mycobacterium chelonae Isolates by Core Genome Phylogenomic Analysis, Targeted Gene Comparison, and Anti-microbial Susceptibility Patterns: A Tale of Mistaken Identities.</title>
        <authorList>
            <person name="Fogelson S.B."/>
            <person name="Camus A.C."/>
            <person name="Lorenz W."/>
            <person name="Vasireddy R."/>
            <person name="Vasireddy S."/>
            <person name="Smith T."/>
            <person name="Brown-Elliott B.A."/>
            <person name="Wallace R.J.Jr."/>
            <person name="Hasan N.A."/>
            <person name="Reischl U."/>
            <person name="Sanchez S."/>
        </authorList>
    </citation>
    <scope>NUCLEOTIDE SEQUENCE [LARGE SCALE GENOMIC DNA]</scope>
    <source>
        <strain evidence="6 7">1559</strain>
    </source>
</reference>
<proteinExistence type="predicted"/>
<dbReference type="RefSeq" id="WP_070937800.1">
    <property type="nucleotide sequence ID" value="NZ_MLIK01000019.1"/>
</dbReference>
<gene>
    <name evidence="6" type="ORF">BKG76_11815</name>
</gene>
<dbReference type="Gene3D" id="1.10.357.10">
    <property type="entry name" value="Tetracycline Repressor, domain 2"/>
    <property type="match status" value="1"/>
</dbReference>
<evidence type="ECO:0000259" key="5">
    <source>
        <dbReference type="PROSITE" id="PS50977"/>
    </source>
</evidence>
<dbReference type="PANTHER" id="PTHR30055">
    <property type="entry name" value="HTH-TYPE TRANSCRIPTIONAL REGULATOR RUTR"/>
    <property type="match status" value="1"/>
</dbReference>
<evidence type="ECO:0000256" key="3">
    <source>
        <dbReference type="ARBA" id="ARBA00023163"/>
    </source>
</evidence>
<evidence type="ECO:0000256" key="4">
    <source>
        <dbReference type="PROSITE-ProRule" id="PRU00335"/>
    </source>
</evidence>